<keyword evidence="10" id="KW-0812">Transmembrane</keyword>
<feature type="domain" description="Histidine kinase" evidence="11">
    <location>
        <begin position="361"/>
        <end position="579"/>
    </location>
</feature>
<dbReference type="InterPro" id="IPR003661">
    <property type="entry name" value="HisK_dim/P_dom"/>
</dbReference>
<dbReference type="Gene3D" id="1.10.287.130">
    <property type="match status" value="1"/>
</dbReference>
<evidence type="ECO:0000313" key="13">
    <source>
        <dbReference type="Proteomes" id="UP001372526"/>
    </source>
</evidence>
<dbReference type="RefSeq" id="WP_336472932.1">
    <property type="nucleotide sequence ID" value="NZ_JBAWSX010000007.1"/>
</dbReference>
<evidence type="ECO:0000256" key="7">
    <source>
        <dbReference type="ARBA" id="ARBA00022777"/>
    </source>
</evidence>
<dbReference type="InterPro" id="IPR036097">
    <property type="entry name" value="HisK_dim/P_sf"/>
</dbReference>
<dbReference type="Proteomes" id="UP001372526">
    <property type="component" value="Unassembled WGS sequence"/>
</dbReference>
<dbReference type="CDD" id="cd00082">
    <property type="entry name" value="HisKA"/>
    <property type="match status" value="1"/>
</dbReference>
<proteinExistence type="predicted"/>
<keyword evidence="4" id="KW-0597">Phosphoprotein</keyword>
<dbReference type="EMBL" id="JBAWSX010000007">
    <property type="protein sequence ID" value="MEI4802403.1"/>
    <property type="molecule type" value="Genomic_DNA"/>
</dbReference>
<comment type="subcellular location">
    <subcellularLocation>
        <location evidence="2">Membrane</location>
    </subcellularLocation>
</comment>
<evidence type="ECO:0000256" key="3">
    <source>
        <dbReference type="ARBA" id="ARBA00012438"/>
    </source>
</evidence>
<dbReference type="InterPro" id="IPR003594">
    <property type="entry name" value="HATPase_dom"/>
</dbReference>
<dbReference type="SUPFAM" id="SSF55874">
    <property type="entry name" value="ATPase domain of HSP90 chaperone/DNA topoisomerase II/histidine kinase"/>
    <property type="match status" value="1"/>
</dbReference>
<keyword evidence="5" id="KW-0808">Transferase</keyword>
<dbReference type="CDD" id="cd00075">
    <property type="entry name" value="HATPase"/>
    <property type="match status" value="1"/>
</dbReference>
<dbReference type="Pfam" id="PF00512">
    <property type="entry name" value="HisKA"/>
    <property type="match status" value="1"/>
</dbReference>
<protein>
    <recommendedName>
        <fullName evidence="3">histidine kinase</fullName>
        <ecNumber evidence="3">2.7.13.3</ecNumber>
    </recommendedName>
</protein>
<dbReference type="InterPro" id="IPR004358">
    <property type="entry name" value="Sig_transdc_His_kin-like_C"/>
</dbReference>
<reference evidence="12 13" key="1">
    <citation type="submission" date="2024-01" db="EMBL/GenBank/DDBJ databases">
        <title>Seven novel Bacillus-like species.</title>
        <authorList>
            <person name="Liu G."/>
        </authorList>
    </citation>
    <scope>NUCLEOTIDE SEQUENCE [LARGE SCALE GENOMIC DNA]</scope>
    <source>
        <strain evidence="12 13">FJAT-51639</strain>
    </source>
</reference>
<evidence type="ECO:0000256" key="9">
    <source>
        <dbReference type="ARBA" id="ARBA00023012"/>
    </source>
</evidence>
<keyword evidence="9" id="KW-0902">Two-component regulatory system</keyword>
<comment type="caution">
    <text evidence="12">The sequence shown here is derived from an EMBL/GenBank/DDBJ whole genome shotgun (WGS) entry which is preliminary data.</text>
</comment>
<dbReference type="PANTHER" id="PTHR45453:SF1">
    <property type="entry name" value="PHOSPHATE REGULON SENSOR PROTEIN PHOR"/>
    <property type="match status" value="1"/>
</dbReference>
<name>A0ABU8FI81_9BACI</name>
<comment type="catalytic activity">
    <reaction evidence="1">
        <text>ATP + protein L-histidine = ADP + protein N-phospho-L-histidine.</text>
        <dbReference type="EC" id="2.7.13.3"/>
    </reaction>
</comment>
<dbReference type="GO" id="GO:0016301">
    <property type="term" value="F:kinase activity"/>
    <property type="evidence" value="ECO:0007669"/>
    <property type="project" value="UniProtKB-KW"/>
</dbReference>
<dbReference type="InterPro" id="IPR005467">
    <property type="entry name" value="His_kinase_dom"/>
</dbReference>
<dbReference type="InterPro" id="IPR036890">
    <property type="entry name" value="HATPase_C_sf"/>
</dbReference>
<evidence type="ECO:0000313" key="12">
    <source>
        <dbReference type="EMBL" id="MEI4802403.1"/>
    </source>
</evidence>
<feature type="transmembrane region" description="Helical" evidence="10">
    <location>
        <begin position="12"/>
        <end position="35"/>
    </location>
</feature>
<dbReference type="InterPro" id="IPR050351">
    <property type="entry name" value="BphY/WalK/GraS-like"/>
</dbReference>
<evidence type="ECO:0000256" key="5">
    <source>
        <dbReference type="ARBA" id="ARBA00022679"/>
    </source>
</evidence>
<evidence type="ECO:0000256" key="4">
    <source>
        <dbReference type="ARBA" id="ARBA00022553"/>
    </source>
</evidence>
<keyword evidence="13" id="KW-1185">Reference proteome</keyword>
<evidence type="ECO:0000256" key="8">
    <source>
        <dbReference type="ARBA" id="ARBA00022840"/>
    </source>
</evidence>
<dbReference type="SMART" id="SM00388">
    <property type="entry name" value="HisKA"/>
    <property type="match status" value="1"/>
</dbReference>
<dbReference type="PRINTS" id="PR00344">
    <property type="entry name" value="BCTRLSENSOR"/>
</dbReference>
<dbReference type="PANTHER" id="PTHR45453">
    <property type="entry name" value="PHOSPHATE REGULON SENSOR PROTEIN PHOR"/>
    <property type="match status" value="1"/>
</dbReference>
<keyword evidence="10" id="KW-0472">Membrane</keyword>
<keyword evidence="6" id="KW-0547">Nucleotide-binding</keyword>
<dbReference type="Gene3D" id="3.30.565.10">
    <property type="entry name" value="Histidine kinase-like ATPase, C-terminal domain"/>
    <property type="match status" value="1"/>
</dbReference>
<evidence type="ECO:0000256" key="10">
    <source>
        <dbReference type="SAM" id="Phobius"/>
    </source>
</evidence>
<keyword evidence="7 12" id="KW-0418">Kinase</keyword>
<keyword evidence="10" id="KW-1133">Transmembrane helix</keyword>
<evidence type="ECO:0000256" key="1">
    <source>
        <dbReference type="ARBA" id="ARBA00000085"/>
    </source>
</evidence>
<accession>A0ABU8FI81</accession>
<feature type="transmembrane region" description="Helical" evidence="10">
    <location>
        <begin position="256"/>
        <end position="277"/>
    </location>
</feature>
<evidence type="ECO:0000256" key="6">
    <source>
        <dbReference type="ARBA" id="ARBA00022741"/>
    </source>
</evidence>
<dbReference type="SUPFAM" id="SSF47384">
    <property type="entry name" value="Homodimeric domain of signal transducing histidine kinase"/>
    <property type="match status" value="1"/>
</dbReference>
<keyword evidence="8" id="KW-0067">ATP-binding</keyword>
<dbReference type="Pfam" id="PF02518">
    <property type="entry name" value="HATPase_c"/>
    <property type="match status" value="1"/>
</dbReference>
<dbReference type="EC" id="2.7.13.3" evidence="3"/>
<evidence type="ECO:0000256" key="2">
    <source>
        <dbReference type="ARBA" id="ARBA00004370"/>
    </source>
</evidence>
<dbReference type="SMART" id="SM00387">
    <property type="entry name" value="HATPase_c"/>
    <property type="match status" value="1"/>
</dbReference>
<organism evidence="12 13">
    <name type="scientific">Bacillus bruguierae</name>
    <dbReference type="NCBI Taxonomy" id="3127667"/>
    <lineage>
        <taxon>Bacteria</taxon>
        <taxon>Bacillati</taxon>
        <taxon>Bacillota</taxon>
        <taxon>Bacilli</taxon>
        <taxon>Bacillales</taxon>
        <taxon>Bacillaceae</taxon>
        <taxon>Bacillus</taxon>
    </lineage>
</organism>
<sequence>MKPLRRRLIFHFSLQFITLSIGMILLVFALFFLLIQQISSQELRRNFQAGILDCITTDTIIENGEAKIDKKWEKFLSERQMWAQIVNDQGHVITSSNAPSSLPEHYSVGDILEIKETKHFSEFTVLTKVDNTYKKDHIFMVGYKDTQQDVLEGFVKNYSLHGQISETNRAEFEEQLKKTNGTLHIINKQGDIIENIGKPMNLKKYDPLDIVSRETAPGIHSTKMSVYNDPSSDKIWILHTPKKKDKNQTLSIMEEYLIGFGIVGAIVLLITITLSSWNGFRYGRPLFLFTSWLERMEQGNYDEVLTEKERKKIYRKNGKVRMRYRLYKEVINAFYKMAEKLDASVKERAKLEKTREEWMTGISHDLRTPLSSIQGYGHLLESGHYDWSAEELEEIGKTIREKGDYMLHLIEDFSLTFQLKNNNLLLSKETYQLNNLLETIFNRFSDDRTLQDYRFHFKPIHKQVEIEADRKWFERMMDNLIFNAIKHNPSGTTITIGASESPKGLQICIEDNGVGMDEETMGQLFERYYRGTNTDEQIEGVGLGMSIAKQIATLHGATLEVQSEIGKGTKVDIYLSKASSL</sequence>
<gene>
    <name evidence="12" type="ORF">WAZ07_13945</name>
</gene>
<evidence type="ECO:0000259" key="11">
    <source>
        <dbReference type="PROSITE" id="PS50109"/>
    </source>
</evidence>
<dbReference type="PROSITE" id="PS50109">
    <property type="entry name" value="HIS_KIN"/>
    <property type="match status" value="1"/>
</dbReference>